<organism evidence="2 3">
    <name type="scientific">Nitrospira moscoviensis</name>
    <dbReference type="NCBI Taxonomy" id="42253"/>
    <lineage>
        <taxon>Bacteria</taxon>
        <taxon>Pseudomonadati</taxon>
        <taxon>Nitrospirota</taxon>
        <taxon>Nitrospiria</taxon>
        <taxon>Nitrospirales</taxon>
        <taxon>Nitrospiraceae</taxon>
        <taxon>Nitrospira</taxon>
    </lineage>
</organism>
<dbReference type="InterPro" id="IPR029032">
    <property type="entry name" value="AhpD-like"/>
</dbReference>
<feature type="transmembrane region" description="Helical" evidence="1">
    <location>
        <begin position="172"/>
        <end position="193"/>
    </location>
</feature>
<keyword evidence="3" id="KW-1185">Reference proteome</keyword>
<dbReference type="PATRIC" id="fig|42253.5.peg.4211"/>
<protein>
    <submittedName>
        <fullName evidence="2">Uncharacterized protein</fullName>
    </submittedName>
</protein>
<dbReference type="EMBL" id="CP011801">
    <property type="protein sequence ID" value="ALA60645.1"/>
    <property type="molecule type" value="Genomic_DNA"/>
</dbReference>
<dbReference type="Proteomes" id="UP000069205">
    <property type="component" value="Chromosome"/>
</dbReference>
<dbReference type="AlphaFoldDB" id="A0A0K2GI73"/>
<accession>A0A0K2GI73</accession>
<dbReference type="Gene3D" id="1.20.1290.10">
    <property type="entry name" value="AhpD-like"/>
    <property type="match status" value="1"/>
</dbReference>
<gene>
    <name evidence="2" type="ORF">NITMOv2_4268</name>
</gene>
<proteinExistence type="predicted"/>
<evidence type="ECO:0000256" key="1">
    <source>
        <dbReference type="SAM" id="Phobius"/>
    </source>
</evidence>
<evidence type="ECO:0000313" key="3">
    <source>
        <dbReference type="Proteomes" id="UP000069205"/>
    </source>
</evidence>
<dbReference type="KEGG" id="nmv:NITMOv2_4268"/>
<reference evidence="2 3" key="1">
    <citation type="journal article" date="2015" name="Proc. Natl. Acad. Sci. U.S.A.">
        <title>Expanded metabolic versatility of ubiquitous nitrite-oxidizing bacteria from the genus Nitrospira.</title>
        <authorList>
            <person name="Koch H."/>
            <person name="Lucker S."/>
            <person name="Albertsen M."/>
            <person name="Kitzinger K."/>
            <person name="Herbold C."/>
            <person name="Spieck E."/>
            <person name="Nielsen P.H."/>
            <person name="Wagner M."/>
            <person name="Daims H."/>
        </authorList>
    </citation>
    <scope>NUCLEOTIDE SEQUENCE [LARGE SCALE GENOMIC DNA]</scope>
    <source>
        <strain evidence="2 3">NSP M-1</strain>
    </source>
</reference>
<keyword evidence="1" id="KW-0812">Transmembrane</keyword>
<keyword evidence="1" id="KW-0472">Membrane</keyword>
<sequence>MMSVMDTQPERFSSDLSRITATQIVFLDITQTLGVTFVPDLFMGMCDRPAYLETAWELFKEELYLEHLDHSTKRIIALAITTNEAGLYFATAVPHAFNRNALDQVTYRKIVSTIRFFKAFDRYLSGVRPSSILDTPAFVSACLRDEYQGFKETIPAPVAPLGEPFRLIGVRLGGLLLIIFLLLPIAITVYLFVT</sequence>
<name>A0A0K2GI73_NITMO</name>
<keyword evidence="1" id="KW-1133">Transmembrane helix</keyword>
<evidence type="ECO:0000313" key="2">
    <source>
        <dbReference type="EMBL" id="ALA60645.1"/>
    </source>
</evidence>
<dbReference type="STRING" id="42253.NITMOv2_4268"/>